<evidence type="ECO:0000313" key="2">
    <source>
        <dbReference type="EMBL" id="KAF2997978.1"/>
    </source>
</evidence>
<dbReference type="EMBL" id="SWKU01000021">
    <property type="protein sequence ID" value="KAF2997978.1"/>
    <property type="molecule type" value="Genomic_DNA"/>
</dbReference>
<feature type="compositionally biased region" description="Low complexity" evidence="1">
    <location>
        <begin position="58"/>
        <end position="73"/>
    </location>
</feature>
<feature type="compositionally biased region" description="Polar residues" evidence="1">
    <location>
        <begin position="110"/>
        <end position="120"/>
    </location>
</feature>
<organism evidence="2 3">
    <name type="scientific">Curvularia kusanoi</name>
    <name type="common">Cochliobolus kusanoi</name>
    <dbReference type="NCBI Taxonomy" id="90978"/>
    <lineage>
        <taxon>Eukaryota</taxon>
        <taxon>Fungi</taxon>
        <taxon>Dikarya</taxon>
        <taxon>Ascomycota</taxon>
        <taxon>Pezizomycotina</taxon>
        <taxon>Dothideomycetes</taxon>
        <taxon>Pleosporomycetidae</taxon>
        <taxon>Pleosporales</taxon>
        <taxon>Pleosporineae</taxon>
        <taxon>Pleosporaceae</taxon>
        <taxon>Curvularia</taxon>
    </lineage>
</organism>
<comment type="caution">
    <text evidence="2">The sequence shown here is derived from an EMBL/GenBank/DDBJ whole genome shotgun (WGS) entry which is preliminary data.</text>
</comment>
<proteinExistence type="predicted"/>
<feature type="region of interest" description="Disordered" evidence="1">
    <location>
        <begin position="108"/>
        <end position="140"/>
    </location>
</feature>
<reference evidence="2" key="1">
    <citation type="submission" date="2019-04" db="EMBL/GenBank/DDBJ databases">
        <title>Sequencing of skin fungus with MAO and IRED activity.</title>
        <authorList>
            <person name="Marsaioli A.J."/>
            <person name="Bonatto J.M.C."/>
            <person name="Reis Junior O."/>
        </authorList>
    </citation>
    <scope>NUCLEOTIDE SEQUENCE</scope>
    <source>
        <strain evidence="2">30M1</strain>
    </source>
</reference>
<evidence type="ECO:0000313" key="3">
    <source>
        <dbReference type="Proteomes" id="UP000801428"/>
    </source>
</evidence>
<protein>
    <submittedName>
        <fullName evidence="2">Uncharacterized protein</fullName>
    </submittedName>
</protein>
<feature type="region of interest" description="Disordered" evidence="1">
    <location>
        <begin position="1"/>
        <end position="33"/>
    </location>
</feature>
<dbReference type="OrthoDB" id="3786670at2759"/>
<keyword evidence="3" id="KW-1185">Reference proteome</keyword>
<accession>A0A9P4W813</accession>
<dbReference type="Proteomes" id="UP000801428">
    <property type="component" value="Unassembled WGS sequence"/>
</dbReference>
<feature type="region of interest" description="Disordered" evidence="1">
    <location>
        <begin position="58"/>
        <end position="77"/>
    </location>
</feature>
<sequence>MYSQPKTPSAKYHDDTTEGASEYASRTSIDGREDEYIENQRTHVRRHRRNISINSVSTTVRRSTPVTLRSRSTANGGLLELKANGARTQETTPSRAHRRNLSLKMPIRLSSPQSTDNQQALKRLSSLSTSSSYASPTNLPPAAQNAAELRYKQRHIFVGTASLSAFLGALETSPFGYTTRLSVMRAFTLLASKEQQLARQRSTSHEDWNLISRITPETSDFDNYTFLARVQLGSVSLQRFVDSIPFGERDEASLVVVVEAFKNAAHVDAQEESGNGGEALEFKRWLLGHGEDVEGGF</sequence>
<dbReference type="AlphaFoldDB" id="A0A9P4W813"/>
<feature type="compositionally biased region" description="Low complexity" evidence="1">
    <location>
        <begin position="125"/>
        <end position="135"/>
    </location>
</feature>
<name>A0A9P4W813_CURKU</name>
<gene>
    <name evidence="2" type="ORF">E8E13_006615</name>
</gene>
<evidence type="ECO:0000256" key="1">
    <source>
        <dbReference type="SAM" id="MobiDB-lite"/>
    </source>
</evidence>